<gene>
    <name evidence="2" type="ORF">CAOG_009591</name>
</gene>
<feature type="transmembrane region" description="Helical" evidence="1">
    <location>
        <begin position="110"/>
        <end position="132"/>
    </location>
</feature>
<organism evidence="2 3">
    <name type="scientific">Capsaspora owczarzaki (strain ATCC 30864)</name>
    <dbReference type="NCBI Taxonomy" id="595528"/>
    <lineage>
        <taxon>Eukaryota</taxon>
        <taxon>Filasterea</taxon>
        <taxon>Capsaspora</taxon>
    </lineage>
</organism>
<keyword evidence="1" id="KW-1133">Transmembrane helix</keyword>
<dbReference type="Proteomes" id="UP000008743">
    <property type="component" value="Unassembled WGS sequence"/>
</dbReference>
<proteinExistence type="predicted"/>
<keyword evidence="1" id="KW-0472">Membrane</keyword>
<accession>A0A0D2WM29</accession>
<keyword evidence="1" id="KW-0812">Transmembrane</keyword>
<protein>
    <submittedName>
        <fullName evidence="2">Uncharacterized protein</fullName>
    </submittedName>
</protein>
<evidence type="ECO:0000313" key="2">
    <source>
        <dbReference type="EMBL" id="KJE91815.1"/>
    </source>
</evidence>
<reference evidence="3" key="1">
    <citation type="submission" date="2011-02" db="EMBL/GenBank/DDBJ databases">
        <title>The Genome Sequence of Capsaspora owczarzaki ATCC 30864.</title>
        <authorList>
            <person name="Russ C."/>
            <person name="Cuomo C."/>
            <person name="Burger G."/>
            <person name="Gray M.W."/>
            <person name="Holland P.W.H."/>
            <person name="King N."/>
            <person name="Lang F.B.F."/>
            <person name="Roger A.J."/>
            <person name="Ruiz-Trillo I."/>
            <person name="Young S.K."/>
            <person name="Zeng Q."/>
            <person name="Gargeya S."/>
            <person name="Alvarado L."/>
            <person name="Berlin A."/>
            <person name="Chapman S.B."/>
            <person name="Chen Z."/>
            <person name="Freedman E."/>
            <person name="Gellesch M."/>
            <person name="Goldberg J."/>
            <person name="Griggs A."/>
            <person name="Gujja S."/>
            <person name="Heilman E."/>
            <person name="Heiman D."/>
            <person name="Howarth C."/>
            <person name="Mehta T."/>
            <person name="Neiman D."/>
            <person name="Pearson M."/>
            <person name="Roberts A."/>
            <person name="Saif S."/>
            <person name="Shea T."/>
            <person name="Shenoy N."/>
            <person name="Sisk P."/>
            <person name="Stolte C."/>
            <person name="Sykes S."/>
            <person name="White J."/>
            <person name="Yandava C."/>
            <person name="Haas B."/>
            <person name="Nusbaum C."/>
            <person name="Birren B."/>
        </authorList>
    </citation>
    <scope>NUCLEOTIDE SEQUENCE</scope>
    <source>
        <strain evidence="3">ATCC 30864</strain>
    </source>
</reference>
<evidence type="ECO:0000313" key="3">
    <source>
        <dbReference type="Proteomes" id="UP000008743"/>
    </source>
</evidence>
<name>A0A0D2WM29_CAPO3</name>
<dbReference type="AlphaFoldDB" id="A0A0D2WM29"/>
<dbReference type="InParanoid" id="A0A0D2WM29"/>
<sequence>MYFSISLEDAAPPSANVCEALRPRMRDSGDRCEMGDMKACKCACVPMAAAGLPKFDAGDGCEVAACARFVIETDAYLGRCCRQTKERERERERSCECLFVLLRIGLKGGVVVGIVLNGCLFVCWLVVVAVDFKATERTHQKEMQTKIQIRNGLRGGLVPVVFAWETNHQHETTTTNRWG</sequence>
<dbReference type="EMBL" id="KE346363">
    <property type="protein sequence ID" value="KJE91815.1"/>
    <property type="molecule type" value="Genomic_DNA"/>
</dbReference>
<evidence type="ECO:0000256" key="1">
    <source>
        <dbReference type="SAM" id="Phobius"/>
    </source>
</evidence>
<keyword evidence="3" id="KW-1185">Reference proteome</keyword>